<dbReference type="Pfam" id="PF09580">
    <property type="entry name" value="Spore_YhcN_YlaJ"/>
    <property type="match status" value="1"/>
</dbReference>
<dbReference type="RefSeq" id="WP_089532786.1">
    <property type="nucleotide sequence ID" value="NZ_CP022437.1"/>
</dbReference>
<protein>
    <recommendedName>
        <fullName evidence="5">Sporulation protein</fullName>
    </recommendedName>
</protein>
<dbReference type="Proteomes" id="UP000204391">
    <property type="component" value="Chromosome"/>
</dbReference>
<dbReference type="KEGG" id="vne:CFK40_13400"/>
<dbReference type="PROSITE" id="PS51257">
    <property type="entry name" value="PROKAR_LIPOPROTEIN"/>
    <property type="match status" value="1"/>
</dbReference>
<sequence>MKIQKLFVLIVLCFLVACNTNSNTEPPKDQTKAEPSKISTSLLPDQSPSKKAKKMLQKYDETTNIYAVNTDKTMLIAYKVHHNDRLKLAKFETKVKKKLKKQFDDFKLEVSTDQKLVMELSKLENRVSQKEIGNKKLKKEVKHLIKLSRDKT</sequence>
<evidence type="ECO:0000313" key="4">
    <source>
        <dbReference type="Proteomes" id="UP000204391"/>
    </source>
</evidence>
<name>A0A221MEE5_9BACI</name>
<evidence type="ECO:0008006" key="5">
    <source>
        <dbReference type="Google" id="ProtNLM"/>
    </source>
</evidence>
<proteinExistence type="predicted"/>
<evidence type="ECO:0000256" key="1">
    <source>
        <dbReference type="SAM" id="MobiDB-lite"/>
    </source>
</evidence>
<organism evidence="3 4">
    <name type="scientific">Virgibacillus necropolis</name>
    <dbReference type="NCBI Taxonomy" id="163877"/>
    <lineage>
        <taxon>Bacteria</taxon>
        <taxon>Bacillati</taxon>
        <taxon>Bacillota</taxon>
        <taxon>Bacilli</taxon>
        <taxon>Bacillales</taxon>
        <taxon>Bacillaceae</taxon>
        <taxon>Virgibacillus</taxon>
    </lineage>
</organism>
<accession>A0A221MEE5</accession>
<dbReference type="AlphaFoldDB" id="A0A221MEE5"/>
<feature type="signal peptide" evidence="2">
    <location>
        <begin position="1"/>
        <end position="24"/>
    </location>
</feature>
<keyword evidence="2" id="KW-0732">Signal</keyword>
<feature type="compositionally biased region" description="Polar residues" evidence="1">
    <location>
        <begin position="37"/>
        <end position="49"/>
    </location>
</feature>
<feature type="region of interest" description="Disordered" evidence="1">
    <location>
        <begin position="24"/>
        <end position="52"/>
    </location>
</feature>
<evidence type="ECO:0000313" key="3">
    <source>
        <dbReference type="EMBL" id="ASN05939.1"/>
    </source>
</evidence>
<feature type="compositionally biased region" description="Basic and acidic residues" evidence="1">
    <location>
        <begin position="26"/>
        <end position="35"/>
    </location>
</feature>
<dbReference type="OrthoDB" id="2885813at2"/>
<keyword evidence="4" id="KW-1185">Reference proteome</keyword>
<dbReference type="EMBL" id="CP022437">
    <property type="protein sequence ID" value="ASN05939.1"/>
    <property type="molecule type" value="Genomic_DNA"/>
</dbReference>
<gene>
    <name evidence="3" type="ORF">CFK40_13400</name>
</gene>
<reference evidence="3 4" key="1">
    <citation type="journal article" date="2003" name="Int. J. Syst. Evol. Microbiol.">
        <title>Virgibacillus carmonensis sp. nov., Virgibacillus necropolis sp. nov. and Virgibacillus picturae sp. nov., three novel species isolated from deteriorated mural paintings, transfer of the species of the genus salibacillus to Virgibacillus, as Virgibacillus marismortui comb. nov. and Virgibacillus salexigens comb. nov., and emended description of the genus Virgibacillus.</title>
        <authorList>
            <person name="Heyrman J."/>
            <person name="Logan N.A."/>
            <person name="Busse H.J."/>
            <person name="Balcaen A."/>
            <person name="Lebbe L."/>
            <person name="Rodriguez-Diaz M."/>
            <person name="Swings J."/>
            <person name="De Vos P."/>
        </authorList>
    </citation>
    <scope>NUCLEOTIDE SEQUENCE [LARGE SCALE GENOMIC DNA]</scope>
    <source>
        <strain evidence="3 4">LMG 19488</strain>
    </source>
</reference>
<dbReference type="InterPro" id="IPR019076">
    <property type="entry name" value="Spore_lipoprot_YhcN/YlaJ-like"/>
</dbReference>
<evidence type="ECO:0000256" key="2">
    <source>
        <dbReference type="SAM" id="SignalP"/>
    </source>
</evidence>
<feature type="chain" id="PRO_5012352442" description="Sporulation protein" evidence="2">
    <location>
        <begin position="25"/>
        <end position="152"/>
    </location>
</feature>